<feature type="region of interest" description="Disordered" evidence="1">
    <location>
        <begin position="60"/>
        <end position="86"/>
    </location>
</feature>
<proteinExistence type="predicted"/>
<comment type="caution">
    <text evidence="2">The sequence shown here is derived from an EMBL/GenBank/DDBJ whole genome shotgun (WGS) entry which is preliminary data.</text>
</comment>
<organism evidence="2 3">
    <name type="scientific">Synaphobranchus kaupii</name>
    <name type="common">Kaup's arrowtooth eel</name>
    <dbReference type="NCBI Taxonomy" id="118154"/>
    <lineage>
        <taxon>Eukaryota</taxon>
        <taxon>Metazoa</taxon>
        <taxon>Chordata</taxon>
        <taxon>Craniata</taxon>
        <taxon>Vertebrata</taxon>
        <taxon>Euteleostomi</taxon>
        <taxon>Actinopterygii</taxon>
        <taxon>Neopterygii</taxon>
        <taxon>Teleostei</taxon>
        <taxon>Anguilliformes</taxon>
        <taxon>Synaphobranchidae</taxon>
        <taxon>Synaphobranchus</taxon>
    </lineage>
</organism>
<accession>A0A9Q1FXN1</accession>
<dbReference type="EMBL" id="JAINUF010000003">
    <property type="protein sequence ID" value="KAJ8369759.1"/>
    <property type="molecule type" value="Genomic_DNA"/>
</dbReference>
<evidence type="ECO:0000313" key="3">
    <source>
        <dbReference type="Proteomes" id="UP001152622"/>
    </source>
</evidence>
<dbReference type="OrthoDB" id="1739706at2759"/>
<evidence type="ECO:0000313" key="2">
    <source>
        <dbReference type="EMBL" id="KAJ8369759.1"/>
    </source>
</evidence>
<protein>
    <submittedName>
        <fullName evidence="2">Uncharacterized protein</fullName>
    </submittedName>
</protein>
<sequence>MLRCDNIPLATVSWSVCAIHGRLEKKILSSLQFSSSDTVTGYIIDVSLLVACRLAPERLDPDKDTSGDEGPSASTAPAHQGTTQGEKRRRFNPLWYNQWSWLEYSQIPVCLWVPWILSTLSLLSQCIFCQVEQSAGWLGRLDTVVRFPSQVCSGKRALGHCFSPVCCDCHFAVHTRVVGPSSD</sequence>
<evidence type="ECO:0000256" key="1">
    <source>
        <dbReference type="SAM" id="MobiDB-lite"/>
    </source>
</evidence>
<dbReference type="AlphaFoldDB" id="A0A9Q1FXN1"/>
<dbReference type="Proteomes" id="UP001152622">
    <property type="component" value="Chromosome 3"/>
</dbReference>
<reference evidence="2" key="1">
    <citation type="journal article" date="2023" name="Science">
        <title>Genome structures resolve the early diversification of teleost fishes.</title>
        <authorList>
            <person name="Parey E."/>
            <person name="Louis A."/>
            <person name="Montfort J."/>
            <person name="Bouchez O."/>
            <person name="Roques C."/>
            <person name="Iampietro C."/>
            <person name="Lluch J."/>
            <person name="Castinel A."/>
            <person name="Donnadieu C."/>
            <person name="Desvignes T."/>
            <person name="Floi Bucao C."/>
            <person name="Jouanno E."/>
            <person name="Wen M."/>
            <person name="Mejri S."/>
            <person name="Dirks R."/>
            <person name="Jansen H."/>
            <person name="Henkel C."/>
            <person name="Chen W.J."/>
            <person name="Zahm M."/>
            <person name="Cabau C."/>
            <person name="Klopp C."/>
            <person name="Thompson A.W."/>
            <person name="Robinson-Rechavi M."/>
            <person name="Braasch I."/>
            <person name="Lecointre G."/>
            <person name="Bobe J."/>
            <person name="Postlethwait J.H."/>
            <person name="Berthelot C."/>
            <person name="Roest Crollius H."/>
            <person name="Guiguen Y."/>
        </authorList>
    </citation>
    <scope>NUCLEOTIDE SEQUENCE</scope>
    <source>
        <strain evidence="2">WJC10195</strain>
    </source>
</reference>
<keyword evidence="3" id="KW-1185">Reference proteome</keyword>
<gene>
    <name evidence="2" type="ORF">SKAU_G00097870</name>
</gene>
<feature type="compositionally biased region" description="Polar residues" evidence="1">
    <location>
        <begin position="72"/>
        <end position="84"/>
    </location>
</feature>
<name>A0A9Q1FXN1_SYNKA</name>